<comment type="caution">
    <text evidence="2">The sequence shown here is derived from an EMBL/GenBank/DDBJ whole genome shotgun (WGS) entry which is preliminary data.</text>
</comment>
<sequence length="217" mass="23215">MSVTGYAPQQSASGYAPEEQLPGIFIGFASLGFVLVLLSIVLSVYLSPMENPGFHFGGDGLNTALLVICMSMTAGASGLVFYIRSKDFTFGTLFWLVLAAAAVVISLDAQLHLDANGFEIPGGWSATFLVYSLGVVAMFMLFSREIRSSRTFLTLFAAAIAFLVIHAGIDGLVPGSYLWKDVAGQGSGLIAAFLLLLATNARLVLLIEPLHRRRRFG</sequence>
<keyword evidence="3" id="KW-1185">Reference proteome</keyword>
<name>A9CZC1_HOEPD</name>
<keyword evidence="1" id="KW-1133">Transmembrane helix</keyword>
<dbReference type="AlphaFoldDB" id="A9CZC1"/>
<feature type="transmembrane region" description="Helical" evidence="1">
    <location>
        <begin position="123"/>
        <end position="142"/>
    </location>
</feature>
<reference evidence="2 3" key="1">
    <citation type="submission" date="2007-10" db="EMBL/GenBank/DDBJ databases">
        <authorList>
            <person name="Wagner-Dobler I."/>
            <person name="Ferriera S."/>
            <person name="Johnson J."/>
            <person name="Kravitz S."/>
            <person name="Beeson K."/>
            <person name="Sutton G."/>
            <person name="Rogers Y.-H."/>
            <person name="Friedman R."/>
            <person name="Frazier M."/>
            <person name="Venter J.C."/>
        </authorList>
    </citation>
    <scope>NUCLEOTIDE SEQUENCE [LARGE SCALE GENOMIC DNA]</scope>
    <source>
        <strain evidence="2 3">DFL-43</strain>
    </source>
</reference>
<dbReference type="STRING" id="411684.HPDFL43_01055"/>
<feature type="transmembrane region" description="Helical" evidence="1">
    <location>
        <begin position="21"/>
        <end position="44"/>
    </location>
</feature>
<keyword evidence="1" id="KW-0472">Membrane</keyword>
<feature type="transmembrane region" description="Helical" evidence="1">
    <location>
        <begin position="151"/>
        <end position="169"/>
    </location>
</feature>
<dbReference type="Proteomes" id="UP000004291">
    <property type="component" value="Chromosome"/>
</dbReference>
<feature type="transmembrane region" description="Helical" evidence="1">
    <location>
        <begin position="90"/>
        <end position="111"/>
    </location>
</feature>
<keyword evidence="1" id="KW-0812">Transmembrane</keyword>
<dbReference type="HOGENOM" id="CLU_1270378_0_0_5"/>
<evidence type="ECO:0000313" key="2">
    <source>
        <dbReference type="EMBL" id="EDQ34742.1"/>
    </source>
</evidence>
<evidence type="ECO:0000313" key="3">
    <source>
        <dbReference type="Proteomes" id="UP000004291"/>
    </source>
</evidence>
<proteinExistence type="predicted"/>
<accession>A9CZC1</accession>
<dbReference type="EMBL" id="ABIA03000002">
    <property type="protein sequence ID" value="EDQ34742.1"/>
    <property type="molecule type" value="Genomic_DNA"/>
</dbReference>
<organism evidence="2 3">
    <name type="scientific">Hoeflea phototrophica (strain DSM 17068 / NCIMB 14078 / DFL-43)</name>
    <dbReference type="NCBI Taxonomy" id="411684"/>
    <lineage>
        <taxon>Bacteria</taxon>
        <taxon>Pseudomonadati</taxon>
        <taxon>Pseudomonadota</taxon>
        <taxon>Alphaproteobacteria</taxon>
        <taxon>Hyphomicrobiales</taxon>
        <taxon>Rhizobiaceae</taxon>
        <taxon>Hoeflea</taxon>
    </lineage>
</organism>
<reference evidence="2 3" key="2">
    <citation type="submission" date="2012-06" db="EMBL/GenBank/DDBJ databases">
        <authorList>
            <person name="Fiebig A."/>
        </authorList>
    </citation>
    <scope>NUCLEOTIDE SEQUENCE [LARGE SCALE GENOMIC DNA]</scope>
    <source>
        <strain evidence="2 3">DFL-43</strain>
    </source>
</reference>
<evidence type="ECO:0000256" key="1">
    <source>
        <dbReference type="SAM" id="Phobius"/>
    </source>
</evidence>
<dbReference type="RefSeq" id="WP_007196003.1">
    <property type="nucleotide sequence ID" value="NZ_CM002917.1"/>
</dbReference>
<protein>
    <submittedName>
        <fullName evidence="2">Uncharacterized protein</fullName>
    </submittedName>
</protein>
<feature type="transmembrane region" description="Helical" evidence="1">
    <location>
        <begin position="189"/>
        <end position="207"/>
    </location>
</feature>
<feature type="transmembrane region" description="Helical" evidence="1">
    <location>
        <begin position="64"/>
        <end position="83"/>
    </location>
</feature>
<gene>
    <name evidence="2" type="ORF">HPDFL43_01055</name>
</gene>